<comment type="pathway">
    <text evidence="2 10">Glycan metabolism; pectin degradation; 2-dehydro-3-deoxy-D-gluconate from pectin: step 1/5.</text>
</comment>
<protein>
    <recommendedName>
        <fullName evidence="3 10">Pectinesterase</fullName>
        <ecNumber evidence="3 10">3.1.1.11</ecNumber>
    </recommendedName>
</protein>
<evidence type="ECO:0000313" key="12">
    <source>
        <dbReference type="EnsemblPlants" id="Kaladp0067s0289.1.v1.1"/>
    </source>
</evidence>
<dbReference type="FunFam" id="2.160.20.10:FF:000029">
    <property type="entry name" value="Pectinesterase 4"/>
    <property type="match status" value="1"/>
</dbReference>
<dbReference type="GO" id="GO:0042545">
    <property type="term" value="P:cell wall modification"/>
    <property type="evidence" value="ECO:0007669"/>
    <property type="project" value="UniProtKB-UniRule"/>
</dbReference>
<evidence type="ECO:0000256" key="4">
    <source>
        <dbReference type="ARBA" id="ARBA00022512"/>
    </source>
</evidence>
<evidence type="ECO:0000256" key="2">
    <source>
        <dbReference type="ARBA" id="ARBA00005184"/>
    </source>
</evidence>
<dbReference type="GO" id="GO:0030599">
    <property type="term" value="F:pectinesterase activity"/>
    <property type="evidence" value="ECO:0007669"/>
    <property type="project" value="UniProtKB-UniRule"/>
</dbReference>
<sequence>MPVVGEGFIAKGITVENYAGAIKHQAVALRSGSDLSAFYSCSFIGYQDTLYVHALRQFYRECDIYGTVDFVFGNAAVVFQKCNLYARRPLENQKNMFTAQGREDPFQTTGISIIESKIAAASDLIPVQSSFRSYLGRPWKEYSRTVIMRCNILDVIDPAGWLEWNGTFALSTLYYGEYMNRGAGANTTRRVTWPGFRVITNATEAAQFTAGSFIQGGQWLNSTGIPYYLNLTA</sequence>
<evidence type="ECO:0000256" key="3">
    <source>
        <dbReference type="ARBA" id="ARBA00013229"/>
    </source>
</evidence>
<comment type="catalytic activity">
    <reaction evidence="10">
        <text>[(1-&gt;4)-alpha-D-galacturonosyl methyl ester](n) + n H2O = [(1-&gt;4)-alpha-D-galacturonosyl](n) + n methanol + n H(+)</text>
        <dbReference type="Rhea" id="RHEA:22380"/>
        <dbReference type="Rhea" id="RHEA-COMP:14570"/>
        <dbReference type="Rhea" id="RHEA-COMP:14573"/>
        <dbReference type="ChEBI" id="CHEBI:15377"/>
        <dbReference type="ChEBI" id="CHEBI:15378"/>
        <dbReference type="ChEBI" id="CHEBI:17790"/>
        <dbReference type="ChEBI" id="CHEBI:140522"/>
        <dbReference type="ChEBI" id="CHEBI:140523"/>
        <dbReference type="EC" id="3.1.1.11"/>
    </reaction>
</comment>
<dbReference type="EC" id="3.1.1.11" evidence="3 10"/>
<name>A0A7N0UH45_KALFE</name>
<dbReference type="InterPro" id="IPR000070">
    <property type="entry name" value="Pectinesterase_cat"/>
</dbReference>
<dbReference type="InterPro" id="IPR012334">
    <property type="entry name" value="Pectin_lyas_fold"/>
</dbReference>
<dbReference type="Gramene" id="Kaladp0067s0289.1.v1.1">
    <property type="protein sequence ID" value="Kaladp0067s0289.1.v1.1"/>
    <property type="gene ID" value="Kaladp0067s0289.v1.1"/>
</dbReference>
<evidence type="ECO:0000256" key="10">
    <source>
        <dbReference type="RuleBase" id="RU000589"/>
    </source>
</evidence>
<dbReference type="UniPathway" id="UPA00545">
    <property type="reaction ID" value="UER00823"/>
</dbReference>
<feature type="domain" description="Pectinesterase catalytic" evidence="11">
    <location>
        <begin position="3"/>
        <end position="216"/>
    </location>
</feature>
<keyword evidence="7 10" id="KW-0063">Aspartyl esterase</keyword>
<keyword evidence="6 10" id="KW-0378">Hydrolase</keyword>
<dbReference type="InterPro" id="IPR011050">
    <property type="entry name" value="Pectin_lyase_fold/virulence"/>
</dbReference>
<accession>A0A7N0UH45</accession>
<dbReference type="PROSITE" id="PS00503">
    <property type="entry name" value="PECTINESTERASE_2"/>
    <property type="match status" value="1"/>
</dbReference>
<evidence type="ECO:0000256" key="1">
    <source>
        <dbReference type="ARBA" id="ARBA00004191"/>
    </source>
</evidence>
<dbReference type="PANTHER" id="PTHR31707">
    <property type="entry name" value="PECTINESTERASE"/>
    <property type="match status" value="1"/>
</dbReference>
<organism evidence="12 13">
    <name type="scientific">Kalanchoe fedtschenkoi</name>
    <name type="common">Lavender scallops</name>
    <name type="synonym">South American air plant</name>
    <dbReference type="NCBI Taxonomy" id="63787"/>
    <lineage>
        <taxon>Eukaryota</taxon>
        <taxon>Viridiplantae</taxon>
        <taxon>Streptophyta</taxon>
        <taxon>Embryophyta</taxon>
        <taxon>Tracheophyta</taxon>
        <taxon>Spermatophyta</taxon>
        <taxon>Magnoliopsida</taxon>
        <taxon>eudicotyledons</taxon>
        <taxon>Gunneridae</taxon>
        <taxon>Pentapetalae</taxon>
        <taxon>Saxifragales</taxon>
        <taxon>Crassulaceae</taxon>
        <taxon>Kalanchoe</taxon>
    </lineage>
</organism>
<keyword evidence="5" id="KW-0964">Secreted</keyword>
<dbReference type="OMA" id="IMRCNIL"/>
<reference evidence="12" key="1">
    <citation type="submission" date="2021-01" db="UniProtKB">
        <authorList>
            <consortium name="EnsemblPlants"/>
        </authorList>
    </citation>
    <scope>IDENTIFICATION</scope>
</reference>
<dbReference type="Pfam" id="PF01095">
    <property type="entry name" value="Pectinesterase"/>
    <property type="match status" value="1"/>
</dbReference>
<evidence type="ECO:0000256" key="9">
    <source>
        <dbReference type="PROSITE-ProRule" id="PRU10040"/>
    </source>
</evidence>
<evidence type="ECO:0000256" key="8">
    <source>
        <dbReference type="ARBA" id="ARBA00023316"/>
    </source>
</evidence>
<proteinExistence type="predicted"/>
<comment type="subcellular location">
    <subcellularLocation>
        <location evidence="1">Secreted</location>
        <location evidence="1">Cell wall</location>
    </subcellularLocation>
</comment>
<feature type="active site" evidence="9">
    <location>
        <position position="69"/>
    </location>
</feature>
<keyword evidence="4" id="KW-0134">Cell wall</keyword>
<dbReference type="Gene3D" id="2.160.20.10">
    <property type="entry name" value="Single-stranded right-handed beta-helix, Pectin lyase-like"/>
    <property type="match status" value="1"/>
</dbReference>
<dbReference type="AlphaFoldDB" id="A0A7N0UH45"/>
<evidence type="ECO:0000256" key="7">
    <source>
        <dbReference type="ARBA" id="ARBA00023085"/>
    </source>
</evidence>
<evidence type="ECO:0000256" key="5">
    <source>
        <dbReference type="ARBA" id="ARBA00022525"/>
    </source>
</evidence>
<keyword evidence="8" id="KW-0961">Cell wall biogenesis/degradation</keyword>
<dbReference type="SUPFAM" id="SSF51126">
    <property type="entry name" value="Pectin lyase-like"/>
    <property type="match status" value="1"/>
</dbReference>
<evidence type="ECO:0000313" key="13">
    <source>
        <dbReference type="Proteomes" id="UP000594263"/>
    </source>
</evidence>
<keyword evidence="13" id="KW-1185">Reference proteome</keyword>
<dbReference type="GO" id="GO:0045490">
    <property type="term" value="P:pectin catabolic process"/>
    <property type="evidence" value="ECO:0007669"/>
    <property type="project" value="UniProtKB-UniRule"/>
</dbReference>
<dbReference type="InterPro" id="IPR033131">
    <property type="entry name" value="Pectinesterase_Asp_AS"/>
</dbReference>
<evidence type="ECO:0000259" key="11">
    <source>
        <dbReference type="Pfam" id="PF01095"/>
    </source>
</evidence>
<dbReference type="EnsemblPlants" id="Kaladp0067s0289.1.v1.1">
    <property type="protein sequence ID" value="Kaladp0067s0289.1.v1.1"/>
    <property type="gene ID" value="Kaladp0067s0289.v1.1"/>
</dbReference>
<evidence type="ECO:0000256" key="6">
    <source>
        <dbReference type="ARBA" id="ARBA00022801"/>
    </source>
</evidence>
<dbReference type="Proteomes" id="UP000594263">
    <property type="component" value="Unplaced"/>
</dbReference>